<dbReference type="RefSeq" id="XP_015514431.1">
    <property type="nucleotide sequence ID" value="XM_015658945.2"/>
</dbReference>
<dbReference type="KEGG" id="nlo:107220373"/>
<keyword evidence="4 6" id="KW-1133">Transmembrane helix</keyword>
<dbReference type="InParanoid" id="A0A6J0BIU3"/>
<comment type="similarity">
    <text evidence="2 6">Belongs to the peroxisomal membrane protein PXMP2/4 family.</text>
</comment>
<evidence type="ECO:0000313" key="8">
    <source>
        <dbReference type="RefSeq" id="XP_015514431.1"/>
    </source>
</evidence>
<feature type="transmembrane region" description="Helical" evidence="6">
    <location>
        <begin position="58"/>
        <end position="76"/>
    </location>
</feature>
<name>A0A6J0BIU3_NEOLC</name>
<dbReference type="GeneID" id="107220373"/>
<dbReference type="PANTHER" id="PTHR11266">
    <property type="entry name" value="PEROXISOMAL MEMBRANE PROTEIN 2, PXMP2 MPV17"/>
    <property type="match status" value="1"/>
</dbReference>
<reference evidence="8" key="1">
    <citation type="submission" date="2025-08" db="UniProtKB">
        <authorList>
            <consortium name="RefSeq"/>
        </authorList>
    </citation>
    <scope>IDENTIFICATION</scope>
    <source>
        <tissue evidence="8">Thorax and Abdomen</tissue>
    </source>
</reference>
<evidence type="ECO:0000256" key="4">
    <source>
        <dbReference type="ARBA" id="ARBA00022989"/>
    </source>
</evidence>
<organism evidence="8">
    <name type="scientific">Neodiprion lecontei</name>
    <name type="common">Redheaded pine sawfly</name>
    <dbReference type="NCBI Taxonomy" id="441921"/>
    <lineage>
        <taxon>Eukaryota</taxon>
        <taxon>Metazoa</taxon>
        <taxon>Ecdysozoa</taxon>
        <taxon>Arthropoda</taxon>
        <taxon>Hexapoda</taxon>
        <taxon>Insecta</taxon>
        <taxon>Pterygota</taxon>
        <taxon>Neoptera</taxon>
        <taxon>Endopterygota</taxon>
        <taxon>Hymenoptera</taxon>
        <taxon>Tenthredinoidea</taxon>
        <taxon>Diprionidae</taxon>
        <taxon>Diprioninae</taxon>
        <taxon>Neodiprion</taxon>
    </lineage>
</organism>
<comment type="subcellular location">
    <subcellularLocation>
        <location evidence="1">Membrane</location>
        <topology evidence="1">Multi-pass membrane protein</topology>
    </subcellularLocation>
</comment>
<keyword evidence="3 6" id="KW-0812">Transmembrane</keyword>
<dbReference type="Proteomes" id="UP000829291">
    <property type="component" value="Chromosome 7"/>
</dbReference>
<evidence type="ECO:0000313" key="7">
    <source>
        <dbReference type="Proteomes" id="UP000829291"/>
    </source>
</evidence>
<evidence type="ECO:0000256" key="5">
    <source>
        <dbReference type="ARBA" id="ARBA00023136"/>
    </source>
</evidence>
<evidence type="ECO:0000256" key="6">
    <source>
        <dbReference type="RuleBase" id="RU363053"/>
    </source>
</evidence>
<proteinExistence type="inferred from homology"/>
<keyword evidence="5 6" id="KW-0472">Membrane</keyword>
<dbReference type="GO" id="GO:0005778">
    <property type="term" value="C:peroxisomal membrane"/>
    <property type="evidence" value="ECO:0007669"/>
    <property type="project" value="TreeGrafter"/>
</dbReference>
<dbReference type="OrthoDB" id="860at2759"/>
<dbReference type="PANTHER" id="PTHR11266:SF80">
    <property type="entry name" value="PEROXISOMAL MEMBRANE PROTEIN 2"/>
    <property type="match status" value="1"/>
</dbReference>
<dbReference type="InterPro" id="IPR007248">
    <property type="entry name" value="Mpv17_PMP22"/>
</dbReference>
<keyword evidence="7" id="KW-1185">Reference proteome</keyword>
<dbReference type="FunCoup" id="A0A6J0BIU3">
    <property type="interactions" value="506"/>
</dbReference>
<sequence length="187" mass="21576">MALSKSVDIVYELVGAYFHSLYSTPLKTKALTSCCIATLGNYVSQKLSRAKHLNHDSLIAFALFGFIFGGPVPHYFYQHIHKLTKHSLGILLIERILYTPCFQVLSLYMLARFEGKTHETSYAQLEKLYWPVLAANWKYLTLFQFINITFVPPMLRVLVVNLIGFFWSIYLANKRAKQTAMDRARKE</sequence>
<dbReference type="Pfam" id="PF04117">
    <property type="entry name" value="Mpv17_PMP22"/>
    <property type="match status" value="1"/>
</dbReference>
<protein>
    <submittedName>
        <fullName evidence="8">Peroxisomal membrane protein 2</fullName>
    </submittedName>
</protein>
<accession>A0A6J0BIU3</accession>
<dbReference type="AlphaFoldDB" id="A0A6J0BIU3"/>
<feature type="transmembrane region" description="Helical" evidence="6">
    <location>
        <begin position="154"/>
        <end position="173"/>
    </location>
</feature>
<evidence type="ECO:0000256" key="1">
    <source>
        <dbReference type="ARBA" id="ARBA00004141"/>
    </source>
</evidence>
<gene>
    <name evidence="8" type="primary">LOC107220373</name>
</gene>
<evidence type="ECO:0000256" key="2">
    <source>
        <dbReference type="ARBA" id="ARBA00006824"/>
    </source>
</evidence>
<evidence type="ECO:0000256" key="3">
    <source>
        <dbReference type="ARBA" id="ARBA00022692"/>
    </source>
</evidence>